<proteinExistence type="predicted"/>
<comment type="caution">
    <text evidence="1">The sequence shown here is derived from an EMBL/GenBank/DDBJ whole genome shotgun (WGS) entry which is preliminary data.</text>
</comment>
<dbReference type="Proteomes" id="UP001299876">
    <property type="component" value="Unassembled WGS sequence"/>
</dbReference>
<organism evidence="1 2">
    <name type="scientific">Pseudomonas violetae</name>
    <dbReference type="NCBI Taxonomy" id="2915813"/>
    <lineage>
        <taxon>Bacteria</taxon>
        <taxon>Pseudomonadati</taxon>
        <taxon>Pseudomonadota</taxon>
        <taxon>Gammaproteobacteria</taxon>
        <taxon>Pseudomonadales</taxon>
        <taxon>Pseudomonadaceae</taxon>
        <taxon>Pseudomonas</taxon>
    </lineage>
</organism>
<sequence>MPVTLEHHQPPLSYSSYDKAEEACFQALVVDWYKAAEIMRIKPPGTVAKLDSDTSLVMGELNGELYLFESPDLDPLSTDCNLFRPEDWDGIGEHEFDQFGTWLRNWLASPEFSPMMAPDKVAANIDHNFRPEQPSVADWIWDGK</sequence>
<evidence type="ECO:0000313" key="2">
    <source>
        <dbReference type="Proteomes" id="UP001299876"/>
    </source>
</evidence>
<reference evidence="1 2" key="1">
    <citation type="submission" date="2022-02" db="EMBL/GenBank/DDBJ databases">
        <title>Comparative genomics of the first Antarctic Pseudomonas spp. capable of biotransforming 2,4,6-Trinitrotoluene.</title>
        <authorList>
            <person name="Cabrera M.A."/>
            <person name="Marquez S.L."/>
            <person name="Perez-Donoso J.M."/>
        </authorList>
    </citation>
    <scope>NUCLEOTIDE SEQUENCE [LARGE SCALE GENOMIC DNA]</scope>
    <source>
        <strain evidence="1 2">TNT19</strain>
    </source>
</reference>
<dbReference type="EMBL" id="JAKNRW010000001">
    <property type="protein sequence ID" value="MCK1788998.1"/>
    <property type="molecule type" value="Genomic_DNA"/>
</dbReference>
<accession>A0ABT0ETD1</accession>
<protein>
    <submittedName>
        <fullName evidence="1">Uncharacterized protein</fullName>
    </submittedName>
</protein>
<keyword evidence="2" id="KW-1185">Reference proteome</keyword>
<gene>
    <name evidence="1" type="ORF">L9059_02100</name>
</gene>
<dbReference type="RefSeq" id="WP_247286723.1">
    <property type="nucleotide sequence ID" value="NZ_JAKNRW010000001.1"/>
</dbReference>
<evidence type="ECO:0000313" key="1">
    <source>
        <dbReference type="EMBL" id="MCK1788998.1"/>
    </source>
</evidence>
<name>A0ABT0ETD1_9PSED</name>